<keyword evidence="3" id="KW-1185">Reference proteome</keyword>
<feature type="transmembrane region" description="Helical" evidence="1">
    <location>
        <begin position="7"/>
        <end position="26"/>
    </location>
</feature>
<dbReference type="Proteomes" id="UP000233782">
    <property type="component" value="Unassembled WGS sequence"/>
</dbReference>
<dbReference type="RefSeq" id="WP_101444635.1">
    <property type="nucleotide sequence ID" value="NZ_PJMU01000002.1"/>
</dbReference>
<dbReference type="AlphaFoldDB" id="A0A2N3UDJ5"/>
<evidence type="ECO:0000313" key="3">
    <source>
        <dbReference type="Proteomes" id="UP000233782"/>
    </source>
</evidence>
<sequence length="129" mass="14995">MKFFRNLLIFTGVVSIGIGLLSFYTGDALLHSLIWYILGFMVVVTALAFYVSRLGVGYDPDNFQLYYFGSMGFRMILSIAVIFVYVFLYSEKELQFVLNFFVLYFLFTGFEIYSLITNFAPQLKKQNQE</sequence>
<keyword evidence="1" id="KW-0812">Transmembrane</keyword>
<reference evidence="2 3" key="1">
    <citation type="submission" date="2017-12" db="EMBL/GenBank/DDBJ databases">
        <title>Genomic Encyclopedia of Type Strains, Phase III (KMG-III): the genomes of soil and plant-associated and newly described type strains.</title>
        <authorList>
            <person name="Whitman W."/>
        </authorList>
    </citation>
    <scope>NUCLEOTIDE SEQUENCE [LARGE SCALE GENOMIC DNA]</scope>
    <source>
        <strain evidence="2 3">LP43</strain>
    </source>
</reference>
<proteinExistence type="predicted"/>
<gene>
    <name evidence="2" type="ORF">BD749_2549</name>
</gene>
<evidence type="ECO:0008006" key="4">
    <source>
        <dbReference type="Google" id="ProtNLM"/>
    </source>
</evidence>
<protein>
    <recommendedName>
        <fullName evidence="4">ATP synthase protein I</fullName>
    </recommendedName>
</protein>
<name>A0A2N3UDJ5_9BACT</name>
<feature type="transmembrane region" description="Helical" evidence="1">
    <location>
        <begin position="65"/>
        <end position="88"/>
    </location>
</feature>
<feature type="transmembrane region" description="Helical" evidence="1">
    <location>
        <begin position="94"/>
        <end position="116"/>
    </location>
</feature>
<comment type="caution">
    <text evidence="2">The sequence shown here is derived from an EMBL/GenBank/DDBJ whole genome shotgun (WGS) entry which is preliminary data.</text>
</comment>
<dbReference type="OrthoDB" id="893795at2"/>
<keyword evidence="1" id="KW-1133">Transmembrane helix</keyword>
<keyword evidence="1" id="KW-0472">Membrane</keyword>
<evidence type="ECO:0000256" key="1">
    <source>
        <dbReference type="SAM" id="Phobius"/>
    </source>
</evidence>
<accession>A0A2N3UDJ5</accession>
<evidence type="ECO:0000313" key="2">
    <source>
        <dbReference type="EMBL" id="PKV67405.1"/>
    </source>
</evidence>
<dbReference type="EMBL" id="PJMU01000002">
    <property type="protein sequence ID" value="PKV67405.1"/>
    <property type="molecule type" value="Genomic_DNA"/>
</dbReference>
<organism evidence="2 3">
    <name type="scientific">Pontibacter ramchanderi</name>
    <dbReference type="NCBI Taxonomy" id="1179743"/>
    <lineage>
        <taxon>Bacteria</taxon>
        <taxon>Pseudomonadati</taxon>
        <taxon>Bacteroidota</taxon>
        <taxon>Cytophagia</taxon>
        <taxon>Cytophagales</taxon>
        <taxon>Hymenobacteraceae</taxon>
        <taxon>Pontibacter</taxon>
    </lineage>
</organism>
<feature type="transmembrane region" description="Helical" evidence="1">
    <location>
        <begin position="32"/>
        <end position="53"/>
    </location>
</feature>